<dbReference type="EMBL" id="QFFJ01000002">
    <property type="protein sequence ID" value="RBL90399.1"/>
    <property type="molecule type" value="Genomic_DNA"/>
</dbReference>
<name>A0A365XVL8_9BACT</name>
<dbReference type="AlphaFoldDB" id="A0A365XVL8"/>
<protein>
    <submittedName>
        <fullName evidence="1">Uncharacterized protein</fullName>
    </submittedName>
</protein>
<comment type="caution">
    <text evidence="1">The sequence shown here is derived from an EMBL/GenBank/DDBJ whole genome shotgun (WGS) entry which is preliminary data.</text>
</comment>
<dbReference type="Proteomes" id="UP000253410">
    <property type="component" value="Unassembled WGS sequence"/>
</dbReference>
<evidence type="ECO:0000313" key="2">
    <source>
        <dbReference type="Proteomes" id="UP000253410"/>
    </source>
</evidence>
<evidence type="ECO:0000313" key="1">
    <source>
        <dbReference type="EMBL" id="RBL90399.1"/>
    </source>
</evidence>
<sequence>MLEDIIFNYDPSKKGKRSSGFLGMFQSRQYSGLKPAMGYAYGYALLVICDYLGITPPHIAL</sequence>
<keyword evidence="2" id="KW-1185">Reference proteome</keyword>
<reference evidence="1 2" key="1">
    <citation type="submission" date="2018-05" db="EMBL/GenBank/DDBJ databases">
        <title>Chitinophaga sp. K3CV102501T nov., isolated from isolated from a monsoon evergreen broad-leaved forest soil.</title>
        <authorList>
            <person name="Lv Y."/>
        </authorList>
    </citation>
    <scope>NUCLEOTIDE SEQUENCE [LARGE SCALE GENOMIC DNA]</scope>
    <source>
        <strain evidence="1 2">GDMCC 1.1325</strain>
    </source>
</reference>
<gene>
    <name evidence="1" type="ORF">DF182_28465</name>
</gene>
<proteinExistence type="predicted"/>
<accession>A0A365XVL8</accession>
<dbReference type="RefSeq" id="WP_113619148.1">
    <property type="nucleotide sequence ID" value="NZ_QFFJ01000002.1"/>
</dbReference>
<organism evidence="1 2">
    <name type="scientific">Chitinophaga flava</name>
    <dbReference type="NCBI Taxonomy" id="2259036"/>
    <lineage>
        <taxon>Bacteria</taxon>
        <taxon>Pseudomonadati</taxon>
        <taxon>Bacteroidota</taxon>
        <taxon>Chitinophagia</taxon>
        <taxon>Chitinophagales</taxon>
        <taxon>Chitinophagaceae</taxon>
        <taxon>Chitinophaga</taxon>
    </lineage>
</organism>